<dbReference type="InterPro" id="IPR010982">
    <property type="entry name" value="Lambda_DNA-bd_dom_sf"/>
</dbReference>
<dbReference type="SUPFAM" id="SSF47413">
    <property type="entry name" value="lambda repressor-like DNA-binding domains"/>
    <property type="match status" value="1"/>
</dbReference>
<dbReference type="Gene3D" id="1.10.260.40">
    <property type="entry name" value="lambda repressor-like DNA-binding domains"/>
    <property type="match status" value="1"/>
</dbReference>
<dbReference type="AlphaFoldDB" id="A0A1B1S5W3"/>
<dbReference type="Pfam" id="PF13443">
    <property type="entry name" value="HTH_26"/>
    <property type="match status" value="1"/>
</dbReference>
<dbReference type="Proteomes" id="UP000053354">
    <property type="component" value="Plasmid pPS15-1"/>
</dbReference>
<dbReference type="PROSITE" id="PS50943">
    <property type="entry name" value="HTH_CROC1"/>
    <property type="match status" value="1"/>
</dbReference>
<dbReference type="InterPro" id="IPR001387">
    <property type="entry name" value="Cro/C1-type_HTH"/>
</dbReference>
<dbReference type="SMART" id="SM00530">
    <property type="entry name" value="HTH_XRE"/>
    <property type="match status" value="1"/>
</dbReference>
<dbReference type="GO" id="GO:0003677">
    <property type="term" value="F:DNA binding"/>
    <property type="evidence" value="ECO:0007669"/>
    <property type="project" value="InterPro"/>
</dbReference>
<dbReference type="EMBL" id="CP016541">
    <property type="protein sequence ID" value="ANU28586.1"/>
    <property type="molecule type" value="Genomic_DNA"/>
</dbReference>
<dbReference type="RefSeq" id="WP_049694982.1">
    <property type="nucleotide sequence ID" value="NZ_CP016541.2"/>
</dbReference>
<evidence type="ECO:0000259" key="1">
    <source>
        <dbReference type="PROSITE" id="PS50943"/>
    </source>
</evidence>
<keyword evidence="2" id="KW-0614">Plasmid</keyword>
<feature type="domain" description="HTH cro/C1-type" evidence="1">
    <location>
        <begin position="11"/>
        <end position="66"/>
    </location>
</feature>
<organism evidence="2 3">
    <name type="scientific">Planococcus versutus</name>
    <dbReference type="NCBI Taxonomy" id="1302659"/>
    <lineage>
        <taxon>Bacteria</taxon>
        <taxon>Bacillati</taxon>
        <taxon>Bacillota</taxon>
        <taxon>Bacilli</taxon>
        <taxon>Bacillales</taxon>
        <taxon>Caryophanaceae</taxon>
        <taxon>Planococcus</taxon>
    </lineage>
</organism>
<dbReference type="KEGG" id="pll:I858_016525"/>
<protein>
    <recommendedName>
        <fullName evidence="1">HTH cro/C1-type domain-containing protein</fullName>
    </recommendedName>
</protein>
<gene>
    <name evidence="2" type="ORF">I858_016525</name>
</gene>
<accession>A0A1B1S5W3</accession>
<keyword evidence="3" id="KW-1185">Reference proteome</keyword>
<evidence type="ECO:0000313" key="2">
    <source>
        <dbReference type="EMBL" id="ANU28586.1"/>
    </source>
</evidence>
<sequence length="74" mass="8518">MQIDEAVTTRIQQLLTERGWTTNELIKRSGVKQSTISEIMAGRSKFPRISTIKKIAHGFGMTLSEFFNHKMFED</sequence>
<reference evidence="2" key="1">
    <citation type="submission" date="2016-10" db="EMBL/GenBank/DDBJ databases">
        <authorList>
            <person name="See-Too W.S."/>
        </authorList>
    </citation>
    <scope>NUCLEOTIDE SEQUENCE</scope>
    <source>
        <strain evidence="2">L10.15</strain>
        <plasmid evidence="2">pPS15-1</plasmid>
    </source>
</reference>
<geneLocation type="plasmid" evidence="2 3">
    <name>pPS15-1</name>
</geneLocation>
<proteinExistence type="predicted"/>
<dbReference type="OrthoDB" id="9781521at2"/>
<dbReference type="CDD" id="cd00093">
    <property type="entry name" value="HTH_XRE"/>
    <property type="match status" value="1"/>
</dbReference>
<evidence type="ECO:0000313" key="3">
    <source>
        <dbReference type="Proteomes" id="UP000053354"/>
    </source>
</evidence>
<name>A0A1B1S5W3_9BACL</name>